<dbReference type="Proteomes" id="UP001058974">
    <property type="component" value="Chromosome 3"/>
</dbReference>
<proteinExistence type="predicted"/>
<feature type="region of interest" description="Disordered" evidence="1">
    <location>
        <begin position="91"/>
        <end position="121"/>
    </location>
</feature>
<dbReference type="Gramene" id="Psat03G0459300-T1">
    <property type="protein sequence ID" value="KAI5430074.1"/>
    <property type="gene ID" value="KIW84_034593"/>
</dbReference>
<organism evidence="2 3">
    <name type="scientific">Pisum sativum</name>
    <name type="common">Garden pea</name>
    <name type="synonym">Lathyrus oleraceus</name>
    <dbReference type="NCBI Taxonomy" id="3888"/>
    <lineage>
        <taxon>Eukaryota</taxon>
        <taxon>Viridiplantae</taxon>
        <taxon>Streptophyta</taxon>
        <taxon>Embryophyta</taxon>
        <taxon>Tracheophyta</taxon>
        <taxon>Spermatophyta</taxon>
        <taxon>Magnoliopsida</taxon>
        <taxon>eudicotyledons</taxon>
        <taxon>Gunneridae</taxon>
        <taxon>Pentapetalae</taxon>
        <taxon>rosids</taxon>
        <taxon>fabids</taxon>
        <taxon>Fabales</taxon>
        <taxon>Fabaceae</taxon>
        <taxon>Papilionoideae</taxon>
        <taxon>50 kb inversion clade</taxon>
        <taxon>NPAAA clade</taxon>
        <taxon>Hologalegina</taxon>
        <taxon>IRL clade</taxon>
        <taxon>Fabeae</taxon>
        <taxon>Lathyrus</taxon>
    </lineage>
</organism>
<protein>
    <submittedName>
        <fullName evidence="2">Uncharacterized protein</fullName>
    </submittedName>
</protein>
<comment type="caution">
    <text evidence="2">The sequence shown here is derived from an EMBL/GenBank/DDBJ whole genome shotgun (WGS) entry which is preliminary data.</text>
</comment>
<sequence length="121" mass="13190">MLLHFLGMATCDGKNQKEDSNTNLVIGQSVQVDAKFLNSQHEFFPATTKGNSSKGVQIPQLIWLQHANAHQNFSSQAKFLSSNFLFSVPTKKPQDGSGNGRFVVRQGQNIPSSQGGQVDKA</sequence>
<name>A0A9D5B5E8_PEA</name>
<keyword evidence="3" id="KW-1185">Reference proteome</keyword>
<dbReference type="AlphaFoldDB" id="A0A9D5B5E8"/>
<dbReference type="EMBL" id="JAMSHJ010000003">
    <property type="protein sequence ID" value="KAI5430074.1"/>
    <property type="molecule type" value="Genomic_DNA"/>
</dbReference>
<feature type="compositionally biased region" description="Polar residues" evidence="1">
    <location>
        <begin position="106"/>
        <end position="121"/>
    </location>
</feature>
<evidence type="ECO:0000313" key="3">
    <source>
        <dbReference type="Proteomes" id="UP001058974"/>
    </source>
</evidence>
<accession>A0A9D5B5E8</accession>
<evidence type="ECO:0000313" key="2">
    <source>
        <dbReference type="EMBL" id="KAI5430074.1"/>
    </source>
</evidence>
<evidence type="ECO:0000256" key="1">
    <source>
        <dbReference type="SAM" id="MobiDB-lite"/>
    </source>
</evidence>
<gene>
    <name evidence="2" type="ORF">KIW84_034593</name>
</gene>
<reference evidence="2 3" key="1">
    <citation type="journal article" date="2022" name="Nat. Genet.">
        <title>Improved pea reference genome and pan-genome highlight genomic features and evolutionary characteristics.</title>
        <authorList>
            <person name="Yang T."/>
            <person name="Liu R."/>
            <person name="Luo Y."/>
            <person name="Hu S."/>
            <person name="Wang D."/>
            <person name="Wang C."/>
            <person name="Pandey M.K."/>
            <person name="Ge S."/>
            <person name="Xu Q."/>
            <person name="Li N."/>
            <person name="Li G."/>
            <person name="Huang Y."/>
            <person name="Saxena R.K."/>
            <person name="Ji Y."/>
            <person name="Li M."/>
            <person name="Yan X."/>
            <person name="He Y."/>
            <person name="Liu Y."/>
            <person name="Wang X."/>
            <person name="Xiang C."/>
            <person name="Varshney R.K."/>
            <person name="Ding H."/>
            <person name="Gao S."/>
            <person name="Zong X."/>
        </authorList>
    </citation>
    <scope>NUCLEOTIDE SEQUENCE [LARGE SCALE GENOMIC DNA]</scope>
    <source>
        <strain evidence="2 3">cv. Zhongwan 6</strain>
    </source>
</reference>